<dbReference type="GO" id="GO:0098830">
    <property type="term" value="C:presynaptic endosome"/>
    <property type="evidence" value="ECO:0007669"/>
    <property type="project" value="TreeGrafter"/>
</dbReference>
<dbReference type="GO" id="GO:0006623">
    <property type="term" value="P:protein targeting to vacuole"/>
    <property type="evidence" value="ECO:0007669"/>
    <property type="project" value="TreeGrafter"/>
</dbReference>
<dbReference type="SUPFAM" id="SSF48371">
    <property type="entry name" value="ARM repeat"/>
    <property type="match status" value="1"/>
</dbReference>
<dbReference type="EMBL" id="JAVRJZ010000011">
    <property type="protein sequence ID" value="KAK2717042.1"/>
    <property type="molecule type" value="Genomic_DNA"/>
</dbReference>
<dbReference type="GO" id="GO:1904115">
    <property type="term" value="C:axon cytoplasm"/>
    <property type="evidence" value="ECO:0007669"/>
    <property type="project" value="GOC"/>
</dbReference>
<gene>
    <name evidence="10" type="ORF">QYM36_007252</name>
</gene>
<dbReference type="GO" id="GO:0016182">
    <property type="term" value="P:synaptic vesicle budding from endosome"/>
    <property type="evidence" value="ECO:0007669"/>
    <property type="project" value="TreeGrafter"/>
</dbReference>
<dbReference type="GO" id="GO:0098943">
    <property type="term" value="P:neurotransmitter receptor transport, postsynaptic endosome to lysosome"/>
    <property type="evidence" value="ECO:0007669"/>
    <property type="project" value="TreeGrafter"/>
</dbReference>
<evidence type="ECO:0000256" key="4">
    <source>
        <dbReference type="ARBA" id="ARBA00022448"/>
    </source>
</evidence>
<dbReference type="InterPro" id="IPR058898">
    <property type="entry name" value="Mu_AP3"/>
</dbReference>
<evidence type="ECO:0000259" key="9">
    <source>
        <dbReference type="SMART" id="SM01354"/>
    </source>
</evidence>
<keyword evidence="5" id="KW-0677">Repeat</keyword>
<evidence type="ECO:0000313" key="11">
    <source>
        <dbReference type="Proteomes" id="UP001187531"/>
    </source>
</evidence>
<dbReference type="GO" id="GO:0030123">
    <property type="term" value="C:AP-3 adaptor complex"/>
    <property type="evidence" value="ECO:0007669"/>
    <property type="project" value="InterPro"/>
</dbReference>
<dbReference type="FunFam" id="1.25.10.10:FF:000251">
    <property type="entry name" value="AP-3 complex subunit delta"/>
    <property type="match status" value="1"/>
</dbReference>
<evidence type="ECO:0000256" key="1">
    <source>
        <dbReference type="ARBA" id="ARBA00004308"/>
    </source>
</evidence>
<dbReference type="PANTHER" id="PTHR22781:SF12">
    <property type="entry name" value="AP-3 COMPLEX SUBUNIT DELTA-1"/>
    <property type="match status" value="1"/>
</dbReference>
<comment type="caution">
    <text evidence="10">The sequence shown here is derived from an EMBL/GenBank/DDBJ whole genome shotgun (WGS) entry which is preliminary data.</text>
</comment>
<comment type="similarity">
    <text evidence="2">Belongs to the adaptor complexes large subunit family.</text>
</comment>
<evidence type="ECO:0000256" key="3">
    <source>
        <dbReference type="ARBA" id="ARBA00015717"/>
    </source>
</evidence>
<evidence type="ECO:0000256" key="6">
    <source>
        <dbReference type="ARBA" id="ARBA00022927"/>
    </source>
</evidence>
<dbReference type="InterPro" id="IPR010474">
    <property type="entry name" value="AP3D_dom_metazoa"/>
</dbReference>
<dbReference type="AlphaFoldDB" id="A0AA88L4Y8"/>
<dbReference type="PANTHER" id="PTHR22781">
    <property type="entry name" value="DELTA ADAPTIN-RELATED"/>
    <property type="match status" value="1"/>
</dbReference>
<feature type="domain" description="AP-3 complex subunit delta" evidence="9">
    <location>
        <begin position="662"/>
        <end position="793"/>
    </location>
</feature>
<dbReference type="GO" id="GO:0006896">
    <property type="term" value="P:Golgi to vacuole transport"/>
    <property type="evidence" value="ECO:0007669"/>
    <property type="project" value="TreeGrafter"/>
</dbReference>
<feature type="region of interest" description="Disordered" evidence="8">
    <location>
        <begin position="723"/>
        <end position="848"/>
    </location>
</feature>
<feature type="compositionally biased region" description="Polar residues" evidence="8">
    <location>
        <begin position="814"/>
        <end position="827"/>
    </location>
</feature>
<dbReference type="Gene3D" id="1.25.10.10">
    <property type="entry name" value="Leucine-rich Repeat Variant"/>
    <property type="match status" value="1"/>
</dbReference>
<dbReference type="InterPro" id="IPR017105">
    <property type="entry name" value="AP3_complex_dsu"/>
</dbReference>
<dbReference type="GO" id="GO:0048499">
    <property type="term" value="P:synaptic vesicle membrane organization"/>
    <property type="evidence" value="ECO:0007669"/>
    <property type="project" value="TreeGrafter"/>
</dbReference>
<dbReference type="GO" id="GO:0043195">
    <property type="term" value="C:terminal bouton"/>
    <property type="evidence" value="ECO:0007669"/>
    <property type="project" value="TreeGrafter"/>
</dbReference>
<accession>A0AA88L4Y8</accession>
<organism evidence="10 11">
    <name type="scientific">Artemia franciscana</name>
    <name type="common">Brine shrimp</name>
    <name type="synonym">Artemia sanfranciscana</name>
    <dbReference type="NCBI Taxonomy" id="6661"/>
    <lineage>
        <taxon>Eukaryota</taxon>
        <taxon>Metazoa</taxon>
        <taxon>Ecdysozoa</taxon>
        <taxon>Arthropoda</taxon>
        <taxon>Crustacea</taxon>
        <taxon>Branchiopoda</taxon>
        <taxon>Anostraca</taxon>
        <taxon>Artemiidae</taxon>
        <taxon>Artemia</taxon>
    </lineage>
</organism>
<proteinExistence type="inferred from homology"/>
<keyword evidence="7" id="KW-0472">Membrane</keyword>
<dbReference type="Pfam" id="PF01602">
    <property type="entry name" value="Adaptin_N"/>
    <property type="match status" value="1"/>
</dbReference>
<dbReference type="InterPro" id="IPR011989">
    <property type="entry name" value="ARM-like"/>
</dbReference>
<keyword evidence="4" id="KW-0813">Transport</keyword>
<comment type="subcellular location">
    <subcellularLocation>
        <location evidence="1">Endomembrane system</location>
    </subcellularLocation>
</comment>
<dbReference type="InterPro" id="IPR016024">
    <property type="entry name" value="ARM-type_fold"/>
</dbReference>
<feature type="compositionally biased region" description="Basic and acidic residues" evidence="8">
    <location>
        <begin position="751"/>
        <end position="764"/>
    </location>
</feature>
<evidence type="ECO:0000256" key="7">
    <source>
        <dbReference type="ARBA" id="ARBA00023136"/>
    </source>
</evidence>
<evidence type="ECO:0000256" key="2">
    <source>
        <dbReference type="ARBA" id="ARBA00006613"/>
    </source>
</evidence>
<name>A0AA88L4Y8_ARTSF</name>
<dbReference type="Pfam" id="PF06375">
    <property type="entry name" value="AP3D1"/>
    <property type="match status" value="1"/>
</dbReference>
<protein>
    <recommendedName>
        <fullName evidence="3">AP-3 complex subunit delta</fullName>
    </recommendedName>
</protein>
<sequence>MALKIVKGNLERILDKNLADLVRGIRNNKDNEGKYITACIEEIKQELRQDNLSVKCNAVSKLAHLQMLGYDISWAGFNIIEVMSSSKFTHKRIGYFAASQSFHQDTEVLMLTTNMIRKDLSSQNQYDAGAALSGLSCFISCDLARDLANDIMTLLTSTKPYLRKKAVLMLYKVFLRYPDALRPAFPRLKEKLEDPDPGVQSAAVNVICELARKNPKNYLSLAPVFFKLMTTSTNNWMLIKIIKLFGSLTPLEPRLGKKLIEPLTNLIHSTSAMSLLYECINTVIAVLISISTGMPNHDASIQLCVQKLRILIEDSDQNLKYLGLLAMSKILKTHPKSVQSHKDLIMQCLDDRDESIRLRALDLLYGMVNKKNLMEIVKKLLVHMDRADGTAYRDELLNKIVEICSQNDYQHVTNFEWYIDVLVELSKIEGIKHGTILSNQLLDVAIRVPAVRSFAVQQAALLIEDSQDIVTCENSASVDVLYAAGYICGEFAEYVPNQKAILKAMISPKVSSFPGHIQSVFAHNALKLYSHMLVTTRGTDDFEEVRQLNSYLMDRFSAWSSSGDIDIQERTSANLILCKHLERSYDAGEVDSNLDFLASLFSGDLNPVAPKAQKKVPVPEGLDLDAWINEPPPCEEAEDEIGVEVFYKEMDTRDGPESYRQYSEDDLAQRREARRFEQSNNPHYLKGVMTSSSKLLQEVPVVNLDLDIPLTVSTDKYKSLDKYKTNDKRSRPEKKKKKKRFHKKDQESDEEVQHVAHEIVRMEEVPDGALPSDDEQDPRPHDDPHKALNIDLDDIINGRENNQVARQKELPKSIETNFQLKSENGDTSVLEKPLKEKKKKKNKNKTEESNLMVEIEGASKKKARVKKEKRKKTTEGSLIEFDDAKDITSQKTLPNSYLLMGENDSVELMGKCRPSNSGILLLSLKLENIGNFTLNDIDFSLVSSTKAKLAKKELTTEYVRLASEVPAGSKVNSSVEIVITSEDTPIALEGSLEYVKSVNTEKKKEILDYQLNIPAQWHLISSPISKETYVELLNSGKLSFRTSTAVDCKRGFSEVLNILTEVFGLQLIEKINDTASLYCTSILGSVFAFLLKIKDGNLQIDGKSDNQEFLSNLIKEIPLAVR</sequence>
<feature type="compositionally biased region" description="Basic and acidic residues" evidence="8">
    <location>
        <begin position="777"/>
        <end position="788"/>
    </location>
</feature>
<evidence type="ECO:0000256" key="5">
    <source>
        <dbReference type="ARBA" id="ARBA00022737"/>
    </source>
</evidence>
<keyword evidence="11" id="KW-1185">Reference proteome</keyword>
<dbReference type="Pfam" id="PF26171">
    <property type="entry name" value="Mu_AP3"/>
    <property type="match status" value="1"/>
</dbReference>
<dbReference type="GO" id="GO:0010008">
    <property type="term" value="C:endosome membrane"/>
    <property type="evidence" value="ECO:0007669"/>
    <property type="project" value="TreeGrafter"/>
</dbReference>
<feature type="compositionally biased region" description="Basic residues" evidence="8">
    <location>
        <begin position="731"/>
        <end position="743"/>
    </location>
</feature>
<evidence type="ECO:0000313" key="10">
    <source>
        <dbReference type="EMBL" id="KAK2717042.1"/>
    </source>
</evidence>
<dbReference type="GO" id="GO:0048490">
    <property type="term" value="P:anterograde synaptic vesicle transport"/>
    <property type="evidence" value="ECO:0007669"/>
    <property type="project" value="TreeGrafter"/>
</dbReference>
<dbReference type="InterPro" id="IPR002553">
    <property type="entry name" value="Clathrin/coatomer_adapt-like_N"/>
</dbReference>
<dbReference type="SMART" id="SM01354">
    <property type="entry name" value="BLVR"/>
    <property type="match status" value="1"/>
</dbReference>
<evidence type="ECO:0000256" key="8">
    <source>
        <dbReference type="SAM" id="MobiDB-lite"/>
    </source>
</evidence>
<keyword evidence="6" id="KW-0653">Protein transport</keyword>
<reference evidence="10" key="1">
    <citation type="submission" date="2023-07" db="EMBL/GenBank/DDBJ databases">
        <title>Chromosome-level genome assembly of Artemia franciscana.</title>
        <authorList>
            <person name="Jo E."/>
        </authorList>
    </citation>
    <scope>NUCLEOTIDE SEQUENCE</scope>
    <source>
        <tissue evidence="10">Whole body</tissue>
    </source>
</reference>
<dbReference type="Proteomes" id="UP001187531">
    <property type="component" value="Unassembled WGS sequence"/>
</dbReference>